<keyword evidence="4 8" id="KW-1133">Transmembrane helix</keyword>
<evidence type="ECO:0000256" key="1">
    <source>
        <dbReference type="ARBA" id="ARBA00004651"/>
    </source>
</evidence>
<dbReference type="InterPro" id="IPR013604">
    <property type="entry name" value="7TM_chemorcpt"/>
</dbReference>
<feature type="transmembrane region" description="Helical" evidence="8">
    <location>
        <begin position="149"/>
        <end position="167"/>
    </location>
</feature>
<evidence type="ECO:0000256" key="6">
    <source>
        <dbReference type="ARBA" id="ARBA00023170"/>
    </source>
</evidence>
<feature type="transmembrane region" description="Helical" evidence="8">
    <location>
        <begin position="336"/>
        <end position="354"/>
    </location>
</feature>
<evidence type="ECO:0000313" key="10">
    <source>
        <dbReference type="Proteomes" id="UP001153712"/>
    </source>
</evidence>
<dbReference type="PANTHER" id="PTHR21143">
    <property type="entry name" value="INVERTEBRATE GUSTATORY RECEPTOR"/>
    <property type="match status" value="1"/>
</dbReference>
<evidence type="ECO:0000256" key="8">
    <source>
        <dbReference type="RuleBase" id="RU363108"/>
    </source>
</evidence>
<dbReference type="GO" id="GO:0008049">
    <property type="term" value="P:male courtship behavior"/>
    <property type="evidence" value="ECO:0007669"/>
    <property type="project" value="TreeGrafter"/>
</dbReference>
<keyword evidence="6 8" id="KW-0675">Receptor</keyword>
<evidence type="ECO:0000256" key="3">
    <source>
        <dbReference type="ARBA" id="ARBA00022692"/>
    </source>
</evidence>
<dbReference type="GO" id="GO:0030425">
    <property type="term" value="C:dendrite"/>
    <property type="evidence" value="ECO:0007669"/>
    <property type="project" value="TreeGrafter"/>
</dbReference>
<comment type="function">
    <text evidence="8">Gustatory receptor which mediates acceptance or avoidance behavior, depending on its substrates.</text>
</comment>
<keyword evidence="2 8" id="KW-1003">Cell membrane</keyword>
<dbReference type="PANTHER" id="PTHR21143:SF133">
    <property type="entry name" value="GUSTATORY AND PHEROMONE RECEPTOR 32A-RELATED"/>
    <property type="match status" value="1"/>
</dbReference>
<dbReference type="EMBL" id="OU900100">
    <property type="protein sequence ID" value="CAG9863808.1"/>
    <property type="molecule type" value="Genomic_DNA"/>
</dbReference>
<sequence>MMVLTNPPNKDITIFNYCYLICFLFGLVPHKSGKKISTVAIIVFWILCLGICLRLAGILYQDTEYLLTRMFVVILAFMLIIFSLFSLHIIFKKIKQWKNVLENVKMLDEHLGSIEKLDFSYSAIAIFDICCLIAVPIMMFIFLYEKLHLYFKSLLILATITLNKYVLEDILFVRIMTILKTRLLKLNRIKNVIFISPKVPLNRRLKLDDIDYIKKGYKYIYFIMQDTNLIYEKMFLLKVTNSFMEIILIYQFVIEQNAVFTSTAFTLFHFYFILRSIMCCDSVEKLGKDLGTWCKVLQTEIEDPRLKQELSDLTNLIESLPLNFSLFGLFQFNNQLIPTILSGITSYLIIIMQFKSQRA</sequence>
<keyword evidence="3 8" id="KW-0812">Transmembrane</keyword>
<dbReference type="GO" id="GO:0007635">
    <property type="term" value="P:chemosensory behavior"/>
    <property type="evidence" value="ECO:0007669"/>
    <property type="project" value="TreeGrafter"/>
</dbReference>
<comment type="caution">
    <text evidence="8">Lacks conserved residue(s) required for the propagation of feature annotation.</text>
</comment>
<dbReference type="GO" id="GO:0043025">
    <property type="term" value="C:neuronal cell body"/>
    <property type="evidence" value="ECO:0007669"/>
    <property type="project" value="TreeGrafter"/>
</dbReference>
<evidence type="ECO:0000256" key="2">
    <source>
        <dbReference type="ARBA" id="ARBA00022475"/>
    </source>
</evidence>
<evidence type="ECO:0000313" key="9">
    <source>
        <dbReference type="EMBL" id="CAG9863808.1"/>
    </source>
</evidence>
<dbReference type="GO" id="GO:0050909">
    <property type="term" value="P:sensory perception of taste"/>
    <property type="evidence" value="ECO:0007669"/>
    <property type="project" value="InterPro"/>
</dbReference>
<feature type="transmembrane region" description="Helical" evidence="8">
    <location>
        <begin position="119"/>
        <end position="143"/>
    </location>
</feature>
<proteinExistence type="inferred from homology"/>
<keyword evidence="10" id="KW-1185">Reference proteome</keyword>
<dbReference type="AlphaFoldDB" id="A0A9N9XTK4"/>
<dbReference type="OrthoDB" id="6748730at2759"/>
<evidence type="ECO:0000256" key="4">
    <source>
        <dbReference type="ARBA" id="ARBA00022989"/>
    </source>
</evidence>
<accession>A0A9N9XTK4</accession>
<evidence type="ECO:0000256" key="7">
    <source>
        <dbReference type="ARBA" id="ARBA00023224"/>
    </source>
</evidence>
<reference evidence="9" key="1">
    <citation type="submission" date="2022-01" db="EMBL/GenBank/DDBJ databases">
        <authorList>
            <person name="King R."/>
        </authorList>
    </citation>
    <scope>NUCLEOTIDE SEQUENCE</scope>
</reference>
<dbReference type="GO" id="GO:0030424">
    <property type="term" value="C:axon"/>
    <property type="evidence" value="ECO:0007669"/>
    <property type="project" value="TreeGrafter"/>
</dbReference>
<keyword evidence="7 8" id="KW-0807">Transducer</keyword>
<protein>
    <recommendedName>
        <fullName evidence="8">Gustatory receptor</fullName>
    </recommendedName>
</protein>
<dbReference type="Proteomes" id="UP001153712">
    <property type="component" value="Chromosome 7"/>
</dbReference>
<comment type="similarity">
    <text evidence="8">Belongs to the insect chemoreceptor superfamily. Gustatory receptor (GR) family.</text>
</comment>
<organism evidence="9 10">
    <name type="scientific">Phyllotreta striolata</name>
    <name type="common">Striped flea beetle</name>
    <name type="synonym">Crioceris striolata</name>
    <dbReference type="NCBI Taxonomy" id="444603"/>
    <lineage>
        <taxon>Eukaryota</taxon>
        <taxon>Metazoa</taxon>
        <taxon>Ecdysozoa</taxon>
        <taxon>Arthropoda</taxon>
        <taxon>Hexapoda</taxon>
        <taxon>Insecta</taxon>
        <taxon>Pterygota</taxon>
        <taxon>Neoptera</taxon>
        <taxon>Endopterygota</taxon>
        <taxon>Coleoptera</taxon>
        <taxon>Polyphaga</taxon>
        <taxon>Cucujiformia</taxon>
        <taxon>Chrysomeloidea</taxon>
        <taxon>Chrysomelidae</taxon>
        <taxon>Galerucinae</taxon>
        <taxon>Alticini</taxon>
        <taxon>Phyllotreta</taxon>
    </lineage>
</organism>
<gene>
    <name evidence="9" type="ORF">PHYEVI_LOCUS10089</name>
</gene>
<feature type="transmembrane region" description="Helical" evidence="8">
    <location>
        <begin position="66"/>
        <end position="91"/>
    </location>
</feature>
<keyword evidence="5 8" id="KW-0472">Membrane</keyword>
<comment type="subcellular location">
    <subcellularLocation>
        <location evidence="1 8">Cell membrane</location>
        <topology evidence="1 8">Multi-pass membrane protein</topology>
    </subcellularLocation>
</comment>
<feature type="transmembrane region" description="Helical" evidence="8">
    <location>
        <begin position="12"/>
        <end position="28"/>
    </location>
</feature>
<evidence type="ECO:0000256" key="5">
    <source>
        <dbReference type="ARBA" id="ARBA00023136"/>
    </source>
</evidence>
<dbReference type="GO" id="GO:0005886">
    <property type="term" value="C:plasma membrane"/>
    <property type="evidence" value="ECO:0007669"/>
    <property type="project" value="UniProtKB-SubCell"/>
</dbReference>
<name>A0A9N9XTK4_PHYSR</name>
<feature type="transmembrane region" description="Helical" evidence="8">
    <location>
        <begin position="40"/>
        <end position="60"/>
    </location>
</feature>
<dbReference type="GO" id="GO:0007165">
    <property type="term" value="P:signal transduction"/>
    <property type="evidence" value="ECO:0007669"/>
    <property type="project" value="UniProtKB-KW"/>
</dbReference>
<dbReference type="Pfam" id="PF08395">
    <property type="entry name" value="7tm_7"/>
    <property type="match status" value="1"/>
</dbReference>